<dbReference type="Gene3D" id="1.20.1560.10">
    <property type="entry name" value="ABC transporter type 1, transmembrane domain"/>
    <property type="match status" value="2"/>
</dbReference>
<dbReference type="AlphaFoldDB" id="A0AAU9JX40"/>
<dbReference type="PANTHER" id="PTHR24223:SF456">
    <property type="entry name" value="MULTIDRUG RESISTANCE-ASSOCIATED PROTEIN LETHAL(2)03659"/>
    <property type="match status" value="1"/>
</dbReference>
<dbReference type="SUPFAM" id="SSF52540">
    <property type="entry name" value="P-loop containing nucleoside triphosphate hydrolases"/>
    <property type="match status" value="2"/>
</dbReference>
<keyword evidence="3" id="KW-0813">Transport</keyword>
<keyword evidence="4 10" id="KW-0812">Transmembrane</keyword>
<dbReference type="PANTHER" id="PTHR24223">
    <property type="entry name" value="ATP-BINDING CASSETTE SUB-FAMILY C"/>
    <property type="match status" value="1"/>
</dbReference>
<evidence type="ECO:0000256" key="7">
    <source>
        <dbReference type="ARBA" id="ARBA00022840"/>
    </source>
</evidence>
<dbReference type="InterPro" id="IPR027417">
    <property type="entry name" value="P-loop_NTPase"/>
</dbReference>
<feature type="domain" description="ABC transporter" evidence="11">
    <location>
        <begin position="1007"/>
        <end position="1241"/>
    </location>
</feature>
<name>A0AAU9JX40_9CILI</name>
<evidence type="ECO:0000256" key="10">
    <source>
        <dbReference type="SAM" id="Phobius"/>
    </source>
</evidence>
<evidence type="ECO:0000256" key="2">
    <source>
        <dbReference type="ARBA" id="ARBA00009726"/>
    </source>
</evidence>
<keyword evidence="9 10" id="KW-0472">Membrane</keyword>
<dbReference type="InterPro" id="IPR036640">
    <property type="entry name" value="ABC1_TM_sf"/>
</dbReference>
<feature type="transmembrane region" description="Helical" evidence="10">
    <location>
        <begin position="693"/>
        <end position="720"/>
    </location>
</feature>
<dbReference type="Gene3D" id="3.40.50.300">
    <property type="entry name" value="P-loop containing nucleotide triphosphate hydrolases"/>
    <property type="match status" value="2"/>
</dbReference>
<dbReference type="GO" id="GO:0016887">
    <property type="term" value="F:ATP hydrolysis activity"/>
    <property type="evidence" value="ECO:0007669"/>
    <property type="project" value="InterPro"/>
</dbReference>
<keyword evidence="5" id="KW-0677">Repeat</keyword>
<dbReference type="Proteomes" id="UP001162131">
    <property type="component" value="Unassembled WGS sequence"/>
</dbReference>
<sequence>MEEPKFSYDSSNIFKDLFFTWAFPVINFYKKHPPEPSNLLKVPKTFYINETFEALEIEWEKELAKPKPKFFKALMRVIWWDCLKYFVPGIIGYNLSLIQSLLVIYLINFIQDSGTETWVGACYVIAYAGASLGNFLLLNYSVFKVWTLIIRVKAIVPMLLYKKILNVSHTVISQGNAKGKVANVIASELEFMDQMIVLILLFAIPTYLIGAFLILGFTIGVAGIIGILVVILHCPINFILGKMTGKYRMKVALHTDGRIKMITNLIEGIRIVKLYGWESPYLESIFLKRRAEIKAAISKINFLCLYRMIGGGGVGLVLFVTFAIQWGLGNSLDPGVVFSTVTILMVTHILVSIVGAMSVVQLFLFAISMKRITETLLMKGRNPKAVNESEKYAVQAKNASFAWNEIPEENSHKTQENLIEPTTATNELVLSNLNIKITPGELLVVIGPVGCGKSSLLMGLLQEIPLVDGKLNIGERISFAGDDPWIIPGSLKDNILMGTELDEEFYRKTLRACALEKDIESFPFKDNTVVGDRGITLSGGQKARLSLARAVYSKRDIVLLDDPLSAVDAEVGHHLFEKCIKEVLKDKTVVLATHQIHFMSDADKILVLEKGRQVFFGNYQELIEREDISHIVGELRKEKDEEELEVLKKRETEGGEKTAETKDKLTIQEEERASGSVPISIYFRFLIYGYKSYLIFPLVALVLIIAQVFYIAIVWWLAIWASQSDSDQEDSIYLWILAIIVIAHYIFAYIRGYILGVGMIISSKHLHNKALEGMTKAESVFYDKNPTGRMINRFSKDTLVMDEVLTIFFFDLINNTVTLLANIVVAVIIAPPNVAVLFGLIVYLTLLMRYIVPVTKDLRRIEMVSKSPILSLVNSSVHGLVTIRTLGFQSKFIQDMKDAITFNMRALLGYQVVLRCSQVYTEFGANVVNVINIIVFLLYKDTMDKSLVAMSISLIISCCGVSGYWAKTMVETENLMASPQRLIEYADMPSEGEFETKEPFHITKGKIEFQNLSMKYRDNFDLVLKDLSLTIEAGKTVGIVGRTGAGKSSIMQVLFRLTNPCSGTILLDSQDYRYTGLHQLRKQMSVIPQFPTIFMASFRDNLDPFHEHSDEEIIDVIQQTKLSGLINSYAKGLNTMLIGEGGNLSAGEKQLICLARALIRKNKIVMMDEATANVDHETDKFIHKQIKTKFSESTVLIVAHRLRTVIDADMIIFMESGTCKEYGSPYELGNNEKSVFRKMIISTGPQESQHLLKKISLFED</sequence>
<reference evidence="13" key="1">
    <citation type="submission" date="2021-09" db="EMBL/GenBank/DDBJ databases">
        <authorList>
            <consortium name="AG Swart"/>
            <person name="Singh M."/>
            <person name="Singh A."/>
            <person name="Seah K."/>
            <person name="Emmerich C."/>
        </authorList>
    </citation>
    <scope>NUCLEOTIDE SEQUENCE</scope>
    <source>
        <strain evidence="13">ATCC30299</strain>
    </source>
</reference>
<feature type="transmembrane region" description="Helical" evidence="10">
    <location>
        <begin position="947"/>
        <end position="966"/>
    </location>
</feature>
<dbReference type="InterPro" id="IPR017871">
    <property type="entry name" value="ABC_transporter-like_CS"/>
</dbReference>
<dbReference type="InterPro" id="IPR011527">
    <property type="entry name" value="ABC1_TM_dom"/>
</dbReference>
<feature type="domain" description="ABC transporter" evidence="11">
    <location>
        <begin position="406"/>
        <end position="635"/>
    </location>
</feature>
<evidence type="ECO:0000256" key="1">
    <source>
        <dbReference type="ARBA" id="ARBA00004141"/>
    </source>
</evidence>
<comment type="caution">
    <text evidence="13">The sequence shown here is derived from an EMBL/GenBank/DDBJ whole genome shotgun (WGS) entry which is preliminary data.</text>
</comment>
<dbReference type="GO" id="GO:0016020">
    <property type="term" value="C:membrane"/>
    <property type="evidence" value="ECO:0007669"/>
    <property type="project" value="UniProtKB-SubCell"/>
</dbReference>
<dbReference type="GO" id="GO:0140359">
    <property type="term" value="F:ABC-type transporter activity"/>
    <property type="evidence" value="ECO:0007669"/>
    <property type="project" value="InterPro"/>
</dbReference>
<feature type="transmembrane region" description="Helical" evidence="10">
    <location>
        <begin position="195"/>
        <end position="215"/>
    </location>
</feature>
<dbReference type="InterPro" id="IPR044746">
    <property type="entry name" value="ABCC_6TM_D1"/>
</dbReference>
<dbReference type="InterPro" id="IPR044726">
    <property type="entry name" value="ABCC_6TM_D2"/>
</dbReference>
<dbReference type="CDD" id="cd03244">
    <property type="entry name" value="ABCC_MRP_domain2"/>
    <property type="match status" value="1"/>
</dbReference>
<feature type="domain" description="ABC transmembrane type-1" evidence="12">
    <location>
        <begin position="698"/>
        <end position="956"/>
    </location>
</feature>
<dbReference type="CDD" id="cd18580">
    <property type="entry name" value="ABC_6TM_ABCC_D2"/>
    <property type="match status" value="1"/>
</dbReference>
<organism evidence="13 14">
    <name type="scientific">Blepharisma stoltei</name>
    <dbReference type="NCBI Taxonomy" id="1481888"/>
    <lineage>
        <taxon>Eukaryota</taxon>
        <taxon>Sar</taxon>
        <taxon>Alveolata</taxon>
        <taxon>Ciliophora</taxon>
        <taxon>Postciliodesmatophora</taxon>
        <taxon>Heterotrichea</taxon>
        <taxon>Heterotrichida</taxon>
        <taxon>Blepharismidae</taxon>
        <taxon>Blepharisma</taxon>
    </lineage>
</organism>
<dbReference type="PROSITE" id="PS00211">
    <property type="entry name" value="ABC_TRANSPORTER_1"/>
    <property type="match status" value="2"/>
</dbReference>
<evidence type="ECO:0000256" key="6">
    <source>
        <dbReference type="ARBA" id="ARBA00022741"/>
    </source>
</evidence>
<dbReference type="CDD" id="cd18579">
    <property type="entry name" value="ABC_6TM_ABCC_D1"/>
    <property type="match status" value="1"/>
</dbReference>
<dbReference type="PROSITE" id="PS50893">
    <property type="entry name" value="ABC_TRANSPORTER_2"/>
    <property type="match status" value="2"/>
</dbReference>
<feature type="transmembrane region" description="Helical" evidence="10">
    <location>
        <begin position="304"/>
        <end position="324"/>
    </location>
</feature>
<evidence type="ECO:0000256" key="9">
    <source>
        <dbReference type="ARBA" id="ARBA00023136"/>
    </source>
</evidence>
<dbReference type="PROSITE" id="PS50929">
    <property type="entry name" value="ABC_TM1F"/>
    <property type="match status" value="2"/>
</dbReference>
<dbReference type="EMBL" id="CAJZBQ010000040">
    <property type="protein sequence ID" value="CAG9326283.1"/>
    <property type="molecule type" value="Genomic_DNA"/>
</dbReference>
<dbReference type="InterPro" id="IPR050173">
    <property type="entry name" value="ABC_transporter_C-like"/>
</dbReference>
<dbReference type="InterPro" id="IPR003593">
    <property type="entry name" value="AAA+_ATPase"/>
</dbReference>
<accession>A0AAU9JX40</accession>
<evidence type="ECO:0000256" key="3">
    <source>
        <dbReference type="ARBA" id="ARBA00022448"/>
    </source>
</evidence>
<feature type="transmembrane region" description="Helical" evidence="10">
    <location>
        <begin position="336"/>
        <end position="369"/>
    </location>
</feature>
<proteinExistence type="inferred from homology"/>
<keyword evidence="14" id="KW-1185">Reference proteome</keyword>
<keyword evidence="8 10" id="KW-1133">Transmembrane helix</keyword>
<feature type="transmembrane region" description="Helical" evidence="10">
    <location>
        <begin position="85"/>
        <end position="106"/>
    </location>
</feature>
<feature type="domain" description="ABC transmembrane type-1" evidence="12">
    <location>
        <begin position="95"/>
        <end position="345"/>
    </location>
</feature>
<evidence type="ECO:0000256" key="5">
    <source>
        <dbReference type="ARBA" id="ARBA00022737"/>
    </source>
</evidence>
<dbReference type="GO" id="GO:0005524">
    <property type="term" value="F:ATP binding"/>
    <property type="evidence" value="ECO:0007669"/>
    <property type="project" value="UniProtKB-KW"/>
</dbReference>
<dbReference type="SUPFAM" id="SSF90123">
    <property type="entry name" value="ABC transporter transmembrane region"/>
    <property type="match status" value="2"/>
</dbReference>
<evidence type="ECO:0000256" key="4">
    <source>
        <dbReference type="ARBA" id="ARBA00022692"/>
    </source>
</evidence>
<comment type="similarity">
    <text evidence="2">Belongs to the ABC transporter superfamily. ABCC family. Conjugate transporter (TC 3.A.1.208) subfamily.</text>
</comment>
<feature type="transmembrane region" description="Helical" evidence="10">
    <location>
        <begin position="118"/>
        <end position="137"/>
    </location>
</feature>
<dbReference type="InterPro" id="IPR003439">
    <property type="entry name" value="ABC_transporter-like_ATP-bd"/>
</dbReference>
<dbReference type="CDD" id="cd03250">
    <property type="entry name" value="ABCC_MRP_domain1"/>
    <property type="match status" value="1"/>
</dbReference>
<keyword evidence="7" id="KW-0067">ATP-binding</keyword>
<evidence type="ECO:0000256" key="8">
    <source>
        <dbReference type="ARBA" id="ARBA00022989"/>
    </source>
</evidence>
<evidence type="ECO:0000259" key="11">
    <source>
        <dbReference type="PROSITE" id="PS50893"/>
    </source>
</evidence>
<dbReference type="Pfam" id="PF00664">
    <property type="entry name" value="ABC_membrane"/>
    <property type="match status" value="2"/>
</dbReference>
<dbReference type="FunFam" id="3.40.50.300:FF:000973">
    <property type="entry name" value="Multidrug resistance-associated protein 4"/>
    <property type="match status" value="1"/>
</dbReference>
<comment type="subcellular location">
    <subcellularLocation>
        <location evidence="1">Membrane</location>
        <topology evidence="1">Multi-pass membrane protein</topology>
    </subcellularLocation>
</comment>
<feature type="transmembrane region" description="Helical" evidence="10">
    <location>
        <begin position="804"/>
        <end position="829"/>
    </location>
</feature>
<protein>
    <submittedName>
        <fullName evidence="13">Uncharacterized protein</fullName>
    </submittedName>
</protein>
<keyword evidence="6" id="KW-0547">Nucleotide-binding</keyword>
<evidence type="ECO:0000313" key="13">
    <source>
        <dbReference type="EMBL" id="CAG9326283.1"/>
    </source>
</evidence>
<evidence type="ECO:0000313" key="14">
    <source>
        <dbReference type="Proteomes" id="UP001162131"/>
    </source>
</evidence>
<dbReference type="SMART" id="SM00382">
    <property type="entry name" value="AAA"/>
    <property type="match status" value="2"/>
</dbReference>
<feature type="transmembrane region" description="Helical" evidence="10">
    <location>
        <begin position="732"/>
        <end position="754"/>
    </location>
</feature>
<dbReference type="FunFam" id="3.40.50.300:FF:000163">
    <property type="entry name" value="Multidrug resistance-associated protein member 4"/>
    <property type="match status" value="1"/>
</dbReference>
<feature type="transmembrane region" description="Helical" evidence="10">
    <location>
        <begin position="221"/>
        <end position="240"/>
    </location>
</feature>
<evidence type="ECO:0000259" key="12">
    <source>
        <dbReference type="PROSITE" id="PS50929"/>
    </source>
</evidence>
<gene>
    <name evidence="13" type="ORF">BSTOLATCC_MIC40712</name>
</gene>
<feature type="transmembrane region" description="Helical" evidence="10">
    <location>
        <begin position="835"/>
        <end position="852"/>
    </location>
</feature>
<dbReference type="Pfam" id="PF00005">
    <property type="entry name" value="ABC_tran"/>
    <property type="match status" value="2"/>
</dbReference>